<evidence type="ECO:0000313" key="3">
    <source>
        <dbReference type="Proteomes" id="UP000324748"/>
    </source>
</evidence>
<reference evidence="2 3" key="1">
    <citation type="submission" date="2019-05" db="EMBL/GenBank/DDBJ databases">
        <title>Emergence of the Ug99 lineage of the wheat stem rust pathogen through somatic hybridization.</title>
        <authorList>
            <person name="Li F."/>
            <person name="Upadhyaya N.M."/>
            <person name="Sperschneider J."/>
            <person name="Matny O."/>
            <person name="Nguyen-Phuc H."/>
            <person name="Mago R."/>
            <person name="Raley C."/>
            <person name="Miller M.E."/>
            <person name="Silverstein K.A.T."/>
            <person name="Henningsen E."/>
            <person name="Hirsch C.D."/>
            <person name="Visser B."/>
            <person name="Pretorius Z.A."/>
            <person name="Steffenson B.J."/>
            <person name="Schwessinger B."/>
            <person name="Dodds P.N."/>
            <person name="Figueroa M."/>
        </authorList>
    </citation>
    <scope>NUCLEOTIDE SEQUENCE [LARGE SCALE GENOMIC DNA]</scope>
    <source>
        <strain evidence="2">21-0</strain>
    </source>
</reference>
<organism evidence="2 3">
    <name type="scientific">Puccinia graminis f. sp. tritici</name>
    <dbReference type="NCBI Taxonomy" id="56615"/>
    <lineage>
        <taxon>Eukaryota</taxon>
        <taxon>Fungi</taxon>
        <taxon>Dikarya</taxon>
        <taxon>Basidiomycota</taxon>
        <taxon>Pucciniomycotina</taxon>
        <taxon>Pucciniomycetes</taxon>
        <taxon>Pucciniales</taxon>
        <taxon>Pucciniaceae</taxon>
        <taxon>Puccinia</taxon>
    </lineage>
</organism>
<feature type="compositionally biased region" description="Low complexity" evidence="1">
    <location>
        <begin position="747"/>
        <end position="759"/>
    </location>
</feature>
<dbReference type="OrthoDB" id="107110at2759"/>
<dbReference type="PANTHER" id="PTHR33266:SF1">
    <property type="entry name" value="F-BOX DOMAIN-CONTAINING PROTEIN"/>
    <property type="match status" value="1"/>
</dbReference>
<keyword evidence="3" id="KW-1185">Reference proteome</keyword>
<proteinExistence type="predicted"/>
<evidence type="ECO:0000313" key="2">
    <source>
        <dbReference type="EMBL" id="KAA1064996.1"/>
    </source>
</evidence>
<name>A0A5B0LLS2_PUCGR</name>
<feature type="region of interest" description="Disordered" evidence="1">
    <location>
        <begin position="742"/>
        <end position="766"/>
    </location>
</feature>
<comment type="caution">
    <text evidence="2">The sequence shown here is derived from an EMBL/GenBank/DDBJ whole genome shotgun (WGS) entry which is preliminary data.</text>
</comment>
<dbReference type="AlphaFoldDB" id="A0A5B0LLS2"/>
<accession>A0A5B0LLS2</accession>
<dbReference type="Proteomes" id="UP000324748">
    <property type="component" value="Unassembled WGS sequence"/>
</dbReference>
<evidence type="ECO:0000256" key="1">
    <source>
        <dbReference type="SAM" id="MobiDB-lite"/>
    </source>
</evidence>
<dbReference type="PANTHER" id="PTHR33266">
    <property type="entry name" value="CHROMOSOME 15, WHOLE GENOME SHOTGUN SEQUENCE"/>
    <property type="match status" value="1"/>
</dbReference>
<gene>
    <name evidence="2" type="ORF">PGT21_021190</name>
</gene>
<sequence>MESTPHQQTSSKRPRSPPSSENVGDMLNSMMRTGKLSFAKFKQISDELLASHVEETPIPPIARPNETAIQRQIIEKGYSEDYQNTDEIVKPILETLDRLSNDWSIEYLAPYTSLIGPSMIGKTRLIMELAKHVCVIYICLRPVGSTGYPPRSALAGPILVDKVDYITLSTAIFEVAAEFFNKQGSINASKEDRLKEWNRYCKPPAEKFSTDVCAKMQTLPLPKEDEIVTLKEPVHKLQQATQFIGRSGLTVLLAIDEARELLVDETTSRVSRFRLWRRALATVPYSSGFFALVADTTSQVSNFSASVRNDSSARPRPGEDLLFAPIYNLATMDLMCTNHSPATWEDLLAKDRLFSYGCPFFGMYIRCAKSAYDPDRVVEELIAISEAKLLCRSKTEPGANELSESRIFALLGSTIQPQIYMASRLNSDLVSSHAAHCLYIDQARERIVADYPSQFAFSTAANGFIASDDARLIACIEHLASVLRQGLISSGDAGELASRIILLRAMQQTMQKVVPRPKKAPINYLHSVPLVDFLTTLTGLEKDELELGSISETNKDRLLDEGHIFWNHFINIKYTPGSYDFLQFLHRGLAVQCKPMQRGFDQPFSIYLKQGNNPKLKEDDVTFCGVQVKNVISKANLKKQSPKWTTKSAKIGLSKPNPYLVILLDFSGKIQEHDLPDCGDESQRRGTLLLFGLSKVGCLTPEITKALEKLISINPDVSTFSRDPQLPKYVKAVLPCTYPVQQSATGSNDSSLTSLSDQSDLSEESE</sequence>
<protein>
    <submittedName>
        <fullName evidence="2">Uncharacterized protein</fullName>
    </submittedName>
</protein>
<dbReference type="EMBL" id="VSWC01000197">
    <property type="protein sequence ID" value="KAA1064996.1"/>
    <property type="molecule type" value="Genomic_DNA"/>
</dbReference>
<feature type="region of interest" description="Disordered" evidence="1">
    <location>
        <begin position="1"/>
        <end position="25"/>
    </location>
</feature>